<protein>
    <submittedName>
        <fullName evidence="2">Uncharacterized protein</fullName>
    </submittedName>
</protein>
<dbReference type="Proteomes" id="UP000006447">
    <property type="component" value="Unassembled WGS sequence"/>
</dbReference>
<sequence length="66" mass="6918">MGVTRAQRIDGGGVDLFTTTTTPSAATAPRGGGISTAEIKARIARMFADDPEPDHPGHTESRGRPR</sequence>
<proteinExistence type="predicted"/>
<evidence type="ECO:0000256" key="1">
    <source>
        <dbReference type="SAM" id="MobiDB-lite"/>
    </source>
</evidence>
<feature type="compositionally biased region" description="Basic and acidic residues" evidence="1">
    <location>
        <begin position="53"/>
        <end position="66"/>
    </location>
</feature>
<dbReference type="AlphaFoldDB" id="I0WTY8"/>
<feature type="region of interest" description="Disordered" evidence="1">
    <location>
        <begin position="47"/>
        <end position="66"/>
    </location>
</feature>
<evidence type="ECO:0000313" key="2">
    <source>
        <dbReference type="EMBL" id="EID79854.1"/>
    </source>
</evidence>
<reference evidence="2 3" key="1">
    <citation type="journal article" date="2012" name="J. Bacteriol.">
        <title>Draft genome sequence of the nitrophenol-degrading actinomycete Rhodococcus imtechensis RKJ300.</title>
        <authorList>
            <person name="Vikram S."/>
            <person name="Kumar S."/>
            <person name="Subramanian S."/>
            <person name="Raghava G.P."/>
        </authorList>
    </citation>
    <scope>NUCLEOTIDE SEQUENCE [LARGE SCALE GENOMIC DNA]</scope>
    <source>
        <strain evidence="2 3">RKJ300</strain>
    </source>
</reference>
<feature type="region of interest" description="Disordered" evidence="1">
    <location>
        <begin position="1"/>
        <end position="33"/>
    </location>
</feature>
<dbReference type="PATRIC" id="fig|1165867.3.peg.2237"/>
<gene>
    <name evidence="2" type="ORF">W59_11011</name>
</gene>
<accession>I0WTY8</accession>
<comment type="caution">
    <text evidence="2">The sequence shown here is derived from an EMBL/GenBank/DDBJ whole genome shotgun (WGS) entry which is preliminary data.</text>
</comment>
<name>I0WTY8_RHOOP</name>
<evidence type="ECO:0000313" key="3">
    <source>
        <dbReference type="Proteomes" id="UP000006447"/>
    </source>
</evidence>
<organism evidence="2 3">
    <name type="scientific">Rhodococcus opacus RKJ300 = JCM 13270</name>
    <dbReference type="NCBI Taxonomy" id="1165867"/>
    <lineage>
        <taxon>Bacteria</taxon>
        <taxon>Bacillati</taxon>
        <taxon>Actinomycetota</taxon>
        <taxon>Actinomycetes</taxon>
        <taxon>Mycobacteriales</taxon>
        <taxon>Nocardiaceae</taxon>
        <taxon>Rhodococcus</taxon>
    </lineage>
</organism>
<dbReference type="EMBL" id="AJJH01000049">
    <property type="protein sequence ID" value="EID79854.1"/>
    <property type="molecule type" value="Genomic_DNA"/>
</dbReference>
<feature type="compositionally biased region" description="Low complexity" evidence="1">
    <location>
        <begin position="18"/>
        <end position="29"/>
    </location>
</feature>